<dbReference type="InterPro" id="IPR011009">
    <property type="entry name" value="Kinase-like_dom_sf"/>
</dbReference>
<dbReference type="RefSeq" id="WP_344511238.1">
    <property type="nucleotide sequence ID" value="NZ_BAAATU010000019.1"/>
</dbReference>
<keyword evidence="3" id="KW-1185">Reference proteome</keyword>
<dbReference type="EMBL" id="JBHSPU010000016">
    <property type="protein sequence ID" value="MFC5915268.1"/>
    <property type="molecule type" value="Genomic_DNA"/>
</dbReference>
<evidence type="ECO:0000259" key="1">
    <source>
        <dbReference type="Pfam" id="PF01636"/>
    </source>
</evidence>
<feature type="domain" description="Aminoglycoside phosphotransferase" evidence="1">
    <location>
        <begin position="43"/>
        <end position="238"/>
    </location>
</feature>
<evidence type="ECO:0000313" key="2">
    <source>
        <dbReference type="EMBL" id="MFC5915268.1"/>
    </source>
</evidence>
<reference evidence="3" key="1">
    <citation type="journal article" date="2019" name="Int. J. Syst. Evol. Microbiol.">
        <title>The Global Catalogue of Microorganisms (GCM) 10K type strain sequencing project: providing services to taxonomists for standard genome sequencing and annotation.</title>
        <authorList>
            <consortium name="The Broad Institute Genomics Platform"/>
            <consortium name="The Broad Institute Genome Sequencing Center for Infectious Disease"/>
            <person name="Wu L."/>
            <person name="Ma J."/>
        </authorList>
    </citation>
    <scope>NUCLEOTIDE SEQUENCE [LARGE SCALE GENOMIC DNA]</scope>
    <source>
        <strain evidence="3">JCM 4147</strain>
    </source>
</reference>
<accession>A0ABW1GMC1</accession>
<dbReference type="Gene3D" id="3.90.1200.10">
    <property type="match status" value="1"/>
</dbReference>
<evidence type="ECO:0000313" key="3">
    <source>
        <dbReference type="Proteomes" id="UP001596200"/>
    </source>
</evidence>
<organism evidence="2 3">
    <name type="scientific">Streptomyces pulveraceus</name>
    <dbReference type="NCBI Taxonomy" id="68258"/>
    <lineage>
        <taxon>Bacteria</taxon>
        <taxon>Bacillati</taxon>
        <taxon>Actinomycetota</taxon>
        <taxon>Actinomycetes</taxon>
        <taxon>Kitasatosporales</taxon>
        <taxon>Streptomycetaceae</taxon>
        <taxon>Streptomyces</taxon>
    </lineage>
</organism>
<dbReference type="Pfam" id="PF01636">
    <property type="entry name" value="APH"/>
    <property type="match status" value="1"/>
</dbReference>
<dbReference type="SUPFAM" id="SSF56112">
    <property type="entry name" value="Protein kinase-like (PK-like)"/>
    <property type="match status" value="1"/>
</dbReference>
<proteinExistence type="predicted"/>
<comment type="caution">
    <text evidence="2">The sequence shown here is derived from an EMBL/GenBank/DDBJ whole genome shotgun (WGS) entry which is preliminary data.</text>
</comment>
<gene>
    <name evidence="2" type="ORF">ACFP1B_17840</name>
</gene>
<dbReference type="InterPro" id="IPR002575">
    <property type="entry name" value="Aminoglycoside_PTrfase"/>
</dbReference>
<name>A0ABW1GMC1_9ACTN</name>
<protein>
    <submittedName>
        <fullName evidence="2">Phosphotransferase</fullName>
    </submittedName>
</protein>
<sequence length="291" mass="31839">MTTSPQHWARAERLDADRTAAAVYAGTGVELVVEGPCPGGEVGAAYVRGPDGRRSVLKSRPDTRVEELRAGPLAVCEVLRARGYPCPSTELALQVGRAAVLVQQLLPGTPMERLDHHGLDQALALNASQAGLLAGHPRIPSMNLYLLDDGPGYCLHDPLRRHNRRSAALEQRIRATGAGHPRRLAGDDVVHQDFHHGNLLAVDGTVTGVIDWDGAGRGDRRFDLVTLRFGLHAGEQPPGVVRRLDAILDALPEDVLRPCWAHMSLRMTDWAIRHFTPGEVEHWMDLAEQRL</sequence>
<dbReference type="Proteomes" id="UP001596200">
    <property type="component" value="Unassembled WGS sequence"/>
</dbReference>